<comment type="subcellular location">
    <subcellularLocation>
        <location evidence="1">Cell inner membrane</location>
        <topology evidence="1">Multi-pass membrane protein</topology>
    </subcellularLocation>
    <subcellularLocation>
        <location evidence="8">Cell membrane</location>
        <topology evidence="8">Multi-pass membrane protein</topology>
    </subcellularLocation>
</comment>
<comment type="similarity">
    <text evidence="8">Belongs to the binding-protein-dependent transport system permease family.</text>
</comment>
<keyword evidence="2 8" id="KW-0813">Transport</keyword>
<dbReference type="SUPFAM" id="SSF161098">
    <property type="entry name" value="MetI-like"/>
    <property type="match status" value="1"/>
</dbReference>
<keyword evidence="7 8" id="KW-0472">Membrane</keyword>
<keyword evidence="3" id="KW-1003">Cell membrane</keyword>
<dbReference type="PROSITE" id="PS50928">
    <property type="entry name" value="ABC_TM1"/>
    <property type="match status" value="1"/>
</dbReference>
<gene>
    <name evidence="11" type="ORF">ACFSYJ_08465</name>
</gene>
<evidence type="ECO:0000313" key="11">
    <source>
        <dbReference type="EMBL" id="MFD2458630.1"/>
    </source>
</evidence>
<feature type="transmembrane region" description="Helical" evidence="8">
    <location>
        <begin position="114"/>
        <end position="133"/>
    </location>
</feature>
<feature type="compositionally biased region" description="Basic and acidic residues" evidence="9">
    <location>
        <begin position="299"/>
        <end position="309"/>
    </location>
</feature>
<evidence type="ECO:0000256" key="9">
    <source>
        <dbReference type="SAM" id="MobiDB-lite"/>
    </source>
</evidence>
<evidence type="ECO:0000256" key="8">
    <source>
        <dbReference type="RuleBase" id="RU363032"/>
    </source>
</evidence>
<evidence type="ECO:0000259" key="10">
    <source>
        <dbReference type="PROSITE" id="PS50928"/>
    </source>
</evidence>
<dbReference type="EMBL" id="JBHUKU010000004">
    <property type="protein sequence ID" value="MFD2458630.1"/>
    <property type="molecule type" value="Genomic_DNA"/>
</dbReference>
<evidence type="ECO:0000256" key="3">
    <source>
        <dbReference type="ARBA" id="ARBA00022475"/>
    </source>
</evidence>
<feature type="region of interest" description="Disordered" evidence="9">
    <location>
        <begin position="280"/>
        <end position="309"/>
    </location>
</feature>
<evidence type="ECO:0000256" key="6">
    <source>
        <dbReference type="ARBA" id="ARBA00022989"/>
    </source>
</evidence>
<dbReference type="InterPro" id="IPR035906">
    <property type="entry name" value="MetI-like_sf"/>
</dbReference>
<feature type="domain" description="ABC transmembrane type-1" evidence="10">
    <location>
        <begin position="75"/>
        <end position="270"/>
    </location>
</feature>
<protein>
    <submittedName>
        <fullName evidence="11">2-aminoethylphosphonate ABC transporter permease subunit</fullName>
    </submittedName>
</protein>
<keyword evidence="5 8" id="KW-0812">Transmembrane</keyword>
<dbReference type="RefSeq" id="WP_345387659.1">
    <property type="nucleotide sequence ID" value="NZ_BAABHG010000002.1"/>
</dbReference>
<dbReference type="PANTHER" id="PTHR43357">
    <property type="entry name" value="INNER MEMBRANE ABC TRANSPORTER PERMEASE PROTEIN YDCV"/>
    <property type="match status" value="1"/>
</dbReference>
<dbReference type="Pfam" id="PF00528">
    <property type="entry name" value="BPD_transp_1"/>
    <property type="match status" value="1"/>
</dbReference>
<comment type="caution">
    <text evidence="11">The sequence shown here is derived from an EMBL/GenBank/DDBJ whole genome shotgun (WGS) entry which is preliminary data.</text>
</comment>
<dbReference type="NCBIfam" id="NF011624">
    <property type="entry name" value="PRK15050.1"/>
    <property type="match status" value="1"/>
</dbReference>
<evidence type="ECO:0000256" key="2">
    <source>
        <dbReference type="ARBA" id="ARBA00022448"/>
    </source>
</evidence>
<dbReference type="Gene3D" id="1.10.3720.10">
    <property type="entry name" value="MetI-like"/>
    <property type="match status" value="1"/>
</dbReference>
<feature type="transmembrane region" description="Helical" evidence="8">
    <location>
        <begin position="23"/>
        <end position="43"/>
    </location>
</feature>
<sequence length="309" mass="32259">MTGIALEATRSRPRERGGSRRGWLPWLLPPLVVLLGFFGYPLVLVAGQSLTAKSGAVGLSVWGEVLGSAEFRDALWQTVVLALGATAGCVLLGTFLALVIAFVPFPGARTLSRLVDTVLAFPSFLIALAFTFLYGSAGILGAGGFLYSPWGVLLAEITFYTPFVMRPALAAFGQVPGAQLDVAASLGAKPGRVLWRVVLPEALPSLASGACLTTLLAMNEFGIVLFLGAKDVATLPTLIYGKAIVTFDFPAACVVAMVNVALSLALYGIYRWAVGGTRSLRSRSRSSGRPGAGVPQDTEGGRRAAVDAA</sequence>
<name>A0ABW5GEA9_9PSEU</name>
<proteinExistence type="inferred from homology"/>
<dbReference type="InterPro" id="IPR000515">
    <property type="entry name" value="MetI-like"/>
</dbReference>
<keyword evidence="12" id="KW-1185">Reference proteome</keyword>
<dbReference type="PANTHER" id="PTHR43357:SF4">
    <property type="entry name" value="INNER MEMBRANE ABC TRANSPORTER PERMEASE PROTEIN YDCV"/>
    <property type="match status" value="1"/>
</dbReference>
<feature type="transmembrane region" description="Helical" evidence="8">
    <location>
        <begin position="249"/>
        <end position="273"/>
    </location>
</feature>
<organism evidence="11 12">
    <name type="scientific">Amycolatopsis samaneae</name>
    <dbReference type="NCBI Taxonomy" id="664691"/>
    <lineage>
        <taxon>Bacteria</taxon>
        <taxon>Bacillati</taxon>
        <taxon>Actinomycetota</taxon>
        <taxon>Actinomycetes</taxon>
        <taxon>Pseudonocardiales</taxon>
        <taxon>Pseudonocardiaceae</taxon>
        <taxon>Amycolatopsis</taxon>
    </lineage>
</organism>
<dbReference type="Proteomes" id="UP001597419">
    <property type="component" value="Unassembled WGS sequence"/>
</dbReference>
<evidence type="ECO:0000256" key="4">
    <source>
        <dbReference type="ARBA" id="ARBA00022519"/>
    </source>
</evidence>
<accession>A0ABW5GEA9</accession>
<evidence type="ECO:0000313" key="12">
    <source>
        <dbReference type="Proteomes" id="UP001597419"/>
    </source>
</evidence>
<evidence type="ECO:0000256" key="7">
    <source>
        <dbReference type="ARBA" id="ARBA00023136"/>
    </source>
</evidence>
<dbReference type="CDD" id="cd06261">
    <property type="entry name" value="TM_PBP2"/>
    <property type="match status" value="1"/>
</dbReference>
<reference evidence="12" key="1">
    <citation type="journal article" date="2019" name="Int. J. Syst. Evol. Microbiol.">
        <title>The Global Catalogue of Microorganisms (GCM) 10K type strain sequencing project: providing services to taxonomists for standard genome sequencing and annotation.</title>
        <authorList>
            <consortium name="The Broad Institute Genomics Platform"/>
            <consortium name="The Broad Institute Genome Sequencing Center for Infectious Disease"/>
            <person name="Wu L."/>
            <person name="Ma J."/>
        </authorList>
    </citation>
    <scope>NUCLEOTIDE SEQUENCE [LARGE SCALE GENOMIC DNA]</scope>
    <source>
        <strain evidence="12">CGMCC 4.7643</strain>
    </source>
</reference>
<keyword evidence="4" id="KW-0997">Cell inner membrane</keyword>
<feature type="transmembrane region" description="Helical" evidence="8">
    <location>
        <begin position="206"/>
        <end position="229"/>
    </location>
</feature>
<feature type="transmembrane region" description="Helical" evidence="8">
    <location>
        <begin position="74"/>
        <end position="102"/>
    </location>
</feature>
<evidence type="ECO:0000256" key="5">
    <source>
        <dbReference type="ARBA" id="ARBA00022692"/>
    </source>
</evidence>
<evidence type="ECO:0000256" key="1">
    <source>
        <dbReference type="ARBA" id="ARBA00004429"/>
    </source>
</evidence>
<keyword evidence="6 8" id="KW-1133">Transmembrane helix</keyword>